<dbReference type="EMBL" id="KB932201">
    <property type="protein sequence ID" value="KCV73312.1"/>
    <property type="molecule type" value="Genomic_DNA"/>
</dbReference>
<evidence type="ECO:0000256" key="4">
    <source>
        <dbReference type="ARBA" id="ARBA00022989"/>
    </source>
</evidence>
<gene>
    <name evidence="7" type="ORF">H696_00853</name>
</gene>
<dbReference type="eggNOG" id="KOG1944">
    <property type="taxonomic scope" value="Eukaryota"/>
</dbReference>
<proteinExistence type="inferred from homology"/>
<dbReference type="PANTHER" id="PTHR11266:SF17">
    <property type="entry name" value="PROTEIN MPV17"/>
    <property type="match status" value="1"/>
</dbReference>
<evidence type="ECO:0000256" key="6">
    <source>
        <dbReference type="RuleBase" id="RU363053"/>
    </source>
</evidence>
<dbReference type="GO" id="GO:0016020">
    <property type="term" value="C:membrane"/>
    <property type="evidence" value="ECO:0007669"/>
    <property type="project" value="UniProtKB-SubCell"/>
</dbReference>
<keyword evidence="5" id="KW-0472">Membrane</keyword>
<evidence type="ECO:0000313" key="8">
    <source>
        <dbReference type="Proteomes" id="UP000030693"/>
    </source>
</evidence>
<evidence type="ECO:0000256" key="2">
    <source>
        <dbReference type="ARBA" id="ARBA00006824"/>
    </source>
</evidence>
<comment type="subcellular location">
    <subcellularLocation>
        <location evidence="1">Membrane</location>
        <topology evidence="1">Multi-pass membrane protein</topology>
    </subcellularLocation>
</comment>
<dbReference type="GO" id="GO:0005737">
    <property type="term" value="C:cytoplasm"/>
    <property type="evidence" value="ECO:0007669"/>
    <property type="project" value="TreeGrafter"/>
</dbReference>
<sequence length="238" mass="25655">MAAIARALQRTMQSYAEANAQHPLLVKALTSGVMFGAGDCIAQTLVPPPKGDPQVYDWRRTLAFASFGLLLAGPTFHVWYGRLDHLPKAIARVRNAATLRAPAGAVTATTAGPSGGSLLAARMSLLRQPASPAEVAAVPTRYVIATKVACDQLIFAPVFLPVFVFYTGAFRGGSVADSAATLRQTFWPTYRMDWCVWPAAQTLNFTFVPVPLQPLMVNVVSLGWNTFLSWFIGGKQQS</sequence>
<dbReference type="STRING" id="691883.A0A058ZIG6"/>
<name>A0A058ZIG6_FONAL</name>
<dbReference type="RefSeq" id="XP_009493013.1">
    <property type="nucleotide sequence ID" value="XM_009494738.1"/>
</dbReference>
<dbReference type="InterPro" id="IPR007248">
    <property type="entry name" value="Mpv17_PMP22"/>
</dbReference>
<dbReference type="AlphaFoldDB" id="A0A058ZIG6"/>
<comment type="similarity">
    <text evidence="2 6">Belongs to the peroxisomal membrane protein PXMP2/4 family.</text>
</comment>
<accession>A0A058ZIG6</accession>
<dbReference type="OrthoDB" id="10267969at2759"/>
<evidence type="ECO:0008006" key="9">
    <source>
        <dbReference type="Google" id="ProtNLM"/>
    </source>
</evidence>
<protein>
    <recommendedName>
        <fullName evidence="9">Protein Mpv17</fullName>
    </recommendedName>
</protein>
<dbReference type="Proteomes" id="UP000030693">
    <property type="component" value="Unassembled WGS sequence"/>
</dbReference>
<dbReference type="PANTHER" id="PTHR11266">
    <property type="entry name" value="PEROXISOMAL MEMBRANE PROTEIN 2, PXMP2 MPV17"/>
    <property type="match status" value="1"/>
</dbReference>
<organism evidence="7">
    <name type="scientific">Fonticula alba</name>
    <name type="common">Slime mold</name>
    <dbReference type="NCBI Taxonomy" id="691883"/>
    <lineage>
        <taxon>Eukaryota</taxon>
        <taxon>Rotosphaerida</taxon>
        <taxon>Fonticulaceae</taxon>
        <taxon>Fonticula</taxon>
    </lineage>
</organism>
<evidence type="ECO:0000256" key="3">
    <source>
        <dbReference type="ARBA" id="ARBA00022692"/>
    </source>
</evidence>
<dbReference type="Pfam" id="PF04117">
    <property type="entry name" value="Mpv17_PMP22"/>
    <property type="match status" value="1"/>
</dbReference>
<keyword evidence="3" id="KW-0812">Transmembrane</keyword>
<evidence type="ECO:0000313" key="7">
    <source>
        <dbReference type="EMBL" id="KCV73312.1"/>
    </source>
</evidence>
<dbReference type="OMA" id="WYQSKLA"/>
<dbReference type="GeneID" id="20525578"/>
<keyword evidence="8" id="KW-1185">Reference proteome</keyword>
<reference evidence="7" key="1">
    <citation type="submission" date="2013-04" db="EMBL/GenBank/DDBJ databases">
        <title>The Genome Sequence of Fonticula alba ATCC 38817.</title>
        <authorList>
            <consortium name="The Broad Institute Genomics Platform"/>
            <person name="Russ C."/>
            <person name="Cuomo C."/>
            <person name="Burger G."/>
            <person name="Gray M.W."/>
            <person name="Holland P.W.H."/>
            <person name="King N."/>
            <person name="Lang F.B.F."/>
            <person name="Roger A.J."/>
            <person name="Ruiz-Trillo I."/>
            <person name="Brown M."/>
            <person name="Walker B."/>
            <person name="Young S."/>
            <person name="Zeng Q."/>
            <person name="Gargeya S."/>
            <person name="Fitzgerald M."/>
            <person name="Haas B."/>
            <person name="Abouelleil A."/>
            <person name="Allen A.W."/>
            <person name="Alvarado L."/>
            <person name="Arachchi H.M."/>
            <person name="Berlin A.M."/>
            <person name="Chapman S.B."/>
            <person name="Gainer-Dewar J."/>
            <person name="Goldberg J."/>
            <person name="Griggs A."/>
            <person name="Gujja S."/>
            <person name="Hansen M."/>
            <person name="Howarth C."/>
            <person name="Imamovic A."/>
            <person name="Ireland A."/>
            <person name="Larimer J."/>
            <person name="McCowan C."/>
            <person name="Murphy C."/>
            <person name="Pearson M."/>
            <person name="Poon T.W."/>
            <person name="Priest M."/>
            <person name="Roberts A."/>
            <person name="Saif S."/>
            <person name="Shea T."/>
            <person name="Sisk P."/>
            <person name="Sykes S."/>
            <person name="Wortman J."/>
            <person name="Nusbaum C."/>
            <person name="Birren B."/>
        </authorList>
    </citation>
    <scope>NUCLEOTIDE SEQUENCE [LARGE SCALE GENOMIC DNA]</scope>
    <source>
        <strain evidence="7">ATCC 38817</strain>
    </source>
</reference>
<evidence type="ECO:0000256" key="1">
    <source>
        <dbReference type="ARBA" id="ARBA00004141"/>
    </source>
</evidence>
<evidence type="ECO:0000256" key="5">
    <source>
        <dbReference type="ARBA" id="ARBA00023136"/>
    </source>
</evidence>
<keyword evidence="4" id="KW-1133">Transmembrane helix</keyword>